<dbReference type="Proteomes" id="UP001164250">
    <property type="component" value="Chromosome 1"/>
</dbReference>
<sequence length="77" mass="8682">MGNYQNFTVAMVAYVSKFKIHKCNFVLHISPMTFLGCGLSGPLSRCPEVKYNHPSQKPVKVVFTRYGSFPITDHVCN</sequence>
<gene>
    <name evidence="1" type="ORF">Patl1_02964</name>
</gene>
<evidence type="ECO:0000313" key="2">
    <source>
        <dbReference type="Proteomes" id="UP001164250"/>
    </source>
</evidence>
<reference evidence="2" key="1">
    <citation type="journal article" date="2023" name="G3 (Bethesda)">
        <title>Genome assembly and association tests identify interacting loci associated with vigor, precocity, and sex in interspecific pistachio rootstocks.</title>
        <authorList>
            <person name="Palmer W."/>
            <person name="Jacygrad E."/>
            <person name="Sagayaradj S."/>
            <person name="Cavanaugh K."/>
            <person name="Han R."/>
            <person name="Bertier L."/>
            <person name="Beede B."/>
            <person name="Kafkas S."/>
            <person name="Golino D."/>
            <person name="Preece J."/>
            <person name="Michelmore R."/>
        </authorList>
    </citation>
    <scope>NUCLEOTIDE SEQUENCE [LARGE SCALE GENOMIC DNA]</scope>
</reference>
<organism evidence="1 2">
    <name type="scientific">Pistacia atlantica</name>
    <dbReference type="NCBI Taxonomy" id="434234"/>
    <lineage>
        <taxon>Eukaryota</taxon>
        <taxon>Viridiplantae</taxon>
        <taxon>Streptophyta</taxon>
        <taxon>Embryophyta</taxon>
        <taxon>Tracheophyta</taxon>
        <taxon>Spermatophyta</taxon>
        <taxon>Magnoliopsida</taxon>
        <taxon>eudicotyledons</taxon>
        <taxon>Gunneridae</taxon>
        <taxon>Pentapetalae</taxon>
        <taxon>rosids</taxon>
        <taxon>malvids</taxon>
        <taxon>Sapindales</taxon>
        <taxon>Anacardiaceae</taxon>
        <taxon>Pistacia</taxon>
    </lineage>
</organism>
<proteinExistence type="predicted"/>
<name>A0ACC1C8J7_9ROSI</name>
<evidence type="ECO:0000313" key="1">
    <source>
        <dbReference type="EMBL" id="KAJ0111888.1"/>
    </source>
</evidence>
<protein>
    <submittedName>
        <fullName evidence="1">Uncharacterized protein</fullName>
    </submittedName>
</protein>
<keyword evidence="2" id="KW-1185">Reference proteome</keyword>
<accession>A0ACC1C8J7</accession>
<comment type="caution">
    <text evidence="1">The sequence shown here is derived from an EMBL/GenBank/DDBJ whole genome shotgun (WGS) entry which is preliminary data.</text>
</comment>
<dbReference type="EMBL" id="CM047897">
    <property type="protein sequence ID" value="KAJ0111888.1"/>
    <property type="molecule type" value="Genomic_DNA"/>
</dbReference>